<feature type="compositionally biased region" description="Basic and acidic residues" evidence="1">
    <location>
        <begin position="33"/>
        <end position="42"/>
    </location>
</feature>
<sequence length="123" mass="13293">MGSQVNMEASVRILSPQPVGGVSNQRGLAHAGHSMDDGEGQRGRLRTRHRQQSRQFVLASAEVAEVPWQVVRRMSGRGAVPLRAGSLKGDVPRQDALMQPFQFRAGVGAQHLAETPSCLRVDG</sequence>
<evidence type="ECO:0000313" key="2">
    <source>
        <dbReference type="EMBL" id="CDR05517.1"/>
    </source>
</evidence>
<feature type="region of interest" description="Disordered" evidence="1">
    <location>
        <begin position="16"/>
        <end position="51"/>
    </location>
</feature>
<dbReference type="EMBL" id="LK022848">
    <property type="protein sequence ID" value="CDR05517.1"/>
    <property type="molecule type" value="Genomic_DNA"/>
</dbReference>
<dbReference type="HOGENOM" id="CLU_2013976_0_0_11"/>
<protein>
    <submittedName>
        <fullName evidence="2">Uncharacterized protein</fullName>
    </submittedName>
</protein>
<evidence type="ECO:0000256" key="1">
    <source>
        <dbReference type="SAM" id="MobiDB-lite"/>
    </source>
</evidence>
<proteinExistence type="predicted"/>
<reference evidence="2" key="1">
    <citation type="submission" date="2014-05" db="EMBL/GenBank/DDBJ databases">
        <authorList>
            <person name="Horn Fabian"/>
        </authorList>
    </citation>
    <scope>NUCLEOTIDE SEQUENCE</scope>
</reference>
<accession>A0A060ZR38</accession>
<dbReference type="AlphaFoldDB" id="A0A060ZR38"/>
<gene>
    <name evidence="2" type="ORF">SIRAN2466</name>
</gene>
<name>A0A060ZR38_9ACTN</name>
<organism evidence="2">
    <name type="scientific">Streptomyces iranensis</name>
    <dbReference type="NCBI Taxonomy" id="576784"/>
    <lineage>
        <taxon>Bacteria</taxon>
        <taxon>Bacillati</taxon>
        <taxon>Actinomycetota</taxon>
        <taxon>Actinomycetes</taxon>
        <taxon>Kitasatosporales</taxon>
        <taxon>Streptomycetaceae</taxon>
        <taxon>Streptomyces</taxon>
        <taxon>Streptomyces violaceusniger group</taxon>
    </lineage>
</organism>